<organism evidence="1 2">
    <name type="scientific">Ophiostoma piceae (strain UAMH 11346)</name>
    <name type="common">Sap stain fungus</name>
    <dbReference type="NCBI Taxonomy" id="1262450"/>
    <lineage>
        <taxon>Eukaryota</taxon>
        <taxon>Fungi</taxon>
        <taxon>Dikarya</taxon>
        <taxon>Ascomycota</taxon>
        <taxon>Pezizomycotina</taxon>
        <taxon>Sordariomycetes</taxon>
        <taxon>Sordariomycetidae</taxon>
        <taxon>Ophiostomatales</taxon>
        <taxon>Ophiostomataceae</taxon>
        <taxon>Ophiostoma</taxon>
    </lineage>
</organism>
<gene>
    <name evidence="1" type="ORF">F503_02068</name>
</gene>
<dbReference type="VEuPathDB" id="FungiDB:F503_02068"/>
<dbReference type="EMBL" id="KE148156">
    <property type="protein sequence ID" value="EPE05329.1"/>
    <property type="molecule type" value="Genomic_DNA"/>
</dbReference>
<sequence>MTRPTVQMLQHYGYALAALRSSLNNRGSIAAPETLCALYLIVILQGWLQQEDGNFSGHGEAIAMILSAMKQHQTAWGEFEHGIVKTLSFLVIMESLVNPRIQLDQHLRRMTDPEPLSAAKAHPQAISCLDNNSLVDISTYLRDPYTHYSSLVEAYDRVRVDRANFAALIASIPVVPSADGRILQPPSQQLCFVHLRYQTGYATLTLIAIRIAVVLARIPRSYSSLTSARDLQLSSDLRIYVNDLVTVAEQAVQYYPLGSSFMPLCLLAAYATQISVGDSLQQRGRIMRLFAQYRPGVDFEREWLRIKDIRDGPDVYGYTVLL</sequence>
<keyword evidence="2" id="KW-1185">Reference proteome</keyword>
<proteinExistence type="predicted"/>
<dbReference type="OrthoDB" id="4314040at2759"/>
<dbReference type="AlphaFoldDB" id="S3BVR5"/>
<accession>S3BVR5</accession>
<dbReference type="eggNOG" id="ENOG502SJWZ">
    <property type="taxonomic scope" value="Eukaryota"/>
</dbReference>
<evidence type="ECO:0000313" key="2">
    <source>
        <dbReference type="Proteomes" id="UP000016923"/>
    </source>
</evidence>
<name>S3BVR5_OPHP1</name>
<dbReference type="STRING" id="1262450.S3BVR5"/>
<dbReference type="HOGENOM" id="CLU_863563_0_0_1"/>
<reference evidence="1 2" key="1">
    <citation type="journal article" date="2013" name="BMC Genomics">
        <title>The genome and transcriptome of the pine saprophyte Ophiostoma piceae, and a comparison with the bark beetle-associated pine pathogen Grosmannia clavigera.</title>
        <authorList>
            <person name="Haridas S."/>
            <person name="Wang Y."/>
            <person name="Lim L."/>
            <person name="Massoumi Alamouti S."/>
            <person name="Jackman S."/>
            <person name="Docking R."/>
            <person name="Robertson G."/>
            <person name="Birol I."/>
            <person name="Bohlmann J."/>
            <person name="Breuil C."/>
        </authorList>
    </citation>
    <scope>NUCLEOTIDE SEQUENCE [LARGE SCALE GENOMIC DNA]</scope>
    <source>
        <strain evidence="1 2">UAMH 11346</strain>
    </source>
</reference>
<evidence type="ECO:0000313" key="1">
    <source>
        <dbReference type="EMBL" id="EPE05329.1"/>
    </source>
</evidence>
<protein>
    <submittedName>
        <fullName evidence="1">Transcription factor cys6</fullName>
    </submittedName>
</protein>
<dbReference type="Proteomes" id="UP000016923">
    <property type="component" value="Unassembled WGS sequence"/>
</dbReference>